<dbReference type="AlphaFoldDB" id="A0A845DTT2"/>
<dbReference type="InterPro" id="IPR000415">
    <property type="entry name" value="Nitroreductase-like"/>
</dbReference>
<dbReference type="GO" id="GO:0016491">
    <property type="term" value="F:oxidoreductase activity"/>
    <property type="evidence" value="ECO:0007669"/>
    <property type="project" value="UniProtKB-KW"/>
</dbReference>
<dbReference type="PANTHER" id="PTHR43821:SF1">
    <property type="entry name" value="NAD(P)H NITROREDUCTASE YDJA-RELATED"/>
    <property type="match status" value="1"/>
</dbReference>
<keyword evidence="3" id="KW-0285">Flavoprotein</keyword>
<gene>
    <name evidence="9" type="ORF">GLW04_14145</name>
</gene>
<keyword evidence="7" id="KW-0520">NAD</keyword>
<dbReference type="Gene3D" id="3.40.109.10">
    <property type="entry name" value="NADH Oxidase"/>
    <property type="match status" value="1"/>
</dbReference>
<dbReference type="EMBL" id="WMET01000003">
    <property type="protein sequence ID" value="MYL21041.1"/>
    <property type="molecule type" value="Genomic_DNA"/>
</dbReference>
<accession>A0A845DTT2</accession>
<dbReference type="SUPFAM" id="SSF55469">
    <property type="entry name" value="FMN-dependent nitroreductase-like"/>
    <property type="match status" value="1"/>
</dbReference>
<dbReference type="InterPro" id="IPR052530">
    <property type="entry name" value="NAD(P)H_nitroreductase"/>
</dbReference>
<keyword evidence="5" id="KW-0521">NADP</keyword>
<evidence type="ECO:0000256" key="2">
    <source>
        <dbReference type="ARBA" id="ARBA00007118"/>
    </source>
</evidence>
<evidence type="ECO:0000256" key="3">
    <source>
        <dbReference type="ARBA" id="ARBA00022630"/>
    </source>
</evidence>
<feature type="domain" description="Nitroreductase" evidence="8">
    <location>
        <begin position="8"/>
        <end position="170"/>
    </location>
</feature>
<name>A0A845DTT2_9BACI</name>
<organism evidence="9 10">
    <name type="scientific">Halobacillus litoralis</name>
    <dbReference type="NCBI Taxonomy" id="45668"/>
    <lineage>
        <taxon>Bacteria</taxon>
        <taxon>Bacillati</taxon>
        <taxon>Bacillota</taxon>
        <taxon>Bacilli</taxon>
        <taxon>Bacillales</taxon>
        <taxon>Bacillaceae</taxon>
        <taxon>Halobacillus</taxon>
    </lineage>
</organism>
<proteinExistence type="inferred from homology"/>
<evidence type="ECO:0000256" key="1">
    <source>
        <dbReference type="ARBA" id="ARBA00001917"/>
    </source>
</evidence>
<keyword evidence="4" id="KW-0288">FMN</keyword>
<protein>
    <submittedName>
        <fullName evidence="9">Nitroreductase</fullName>
    </submittedName>
</protein>
<evidence type="ECO:0000256" key="4">
    <source>
        <dbReference type="ARBA" id="ARBA00022643"/>
    </source>
</evidence>
<evidence type="ECO:0000256" key="6">
    <source>
        <dbReference type="ARBA" id="ARBA00023002"/>
    </source>
</evidence>
<dbReference type="RefSeq" id="WP_160838364.1">
    <property type="nucleotide sequence ID" value="NZ_WMET01000003.1"/>
</dbReference>
<dbReference type="CDD" id="cd02135">
    <property type="entry name" value="YdjA-like"/>
    <property type="match status" value="1"/>
</dbReference>
<keyword evidence="6" id="KW-0560">Oxidoreductase</keyword>
<evidence type="ECO:0000259" key="8">
    <source>
        <dbReference type="Pfam" id="PF00881"/>
    </source>
</evidence>
<comment type="caution">
    <text evidence="9">The sequence shown here is derived from an EMBL/GenBank/DDBJ whole genome shotgun (WGS) entry which is preliminary data.</text>
</comment>
<dbReference type="Pfam" id="PF00881">
    <property type="entry name" value="Nitroreductase"/>
    <property type="match status" value="1"/>
</dbReference>
<evidence type="ECO:0000256" key="5">
    <source>
        <dbReference type="ARBA" id="ARBA00022857"/>
    </source>
</evidence>
<dbReference type="PANTHER" id="PTHR43821">
    <property type="entry name" value="NAD(P)H NITROREDUCTASE YDJA-RELATED"/>
    <property type="match status" value="1"/>
</dbReference>
<reference evidence="9 10" key="1">
    <citation type="submission" date="2019-11" db="EMBL/GenBank/DDBJ databases">
        <title>Genome sequences of 17 halophilic strains isolated from different environments.</title>
        <authorList>
            <person name="Furrow R.E."/>
        </authorList>
    </citation>
    <scope>NUCLEOTIDE SEQUENCE [LARGE SCALE GENOMIC DNA]</scope>
    <source>
        <strain evidence="9 10">22511_23_Filter</strain>
    </source>
</reference>
<comment type="similarity">
    <text evidence="2">Belongs to the nitroreductase family.</text>
</comment>
<evidence type="ECO:0000256" key="7">
    <source>
        <dbReference type="ARBA" id="ARBA00023027"/>
    </source>
</evidence>
<dbReference type="InterPro" id="IPR029479">
    <property type="entry name" value="Nitroreductase"/>
</dbReference>
<evidence type="ECO:0000313" key="10">
    <source>
        <dbReference type="Proteomes" id="UP000460949"/>
    </source>
</evidence>
<comment type="cofactor">
    <cofactor evidence="1">
        <name>FMN</name>
        <dbReference type="ChEBI" id="CHEBI:58210"/>
    </cofactor>
</comment>
<evidence type="ECO:0000313" key="9">
    <source>
        <dbReference type="EMBL" id="MYL21041.1"/>
    </source>
</evidence>
<sequence length="192" mass="22579">MDLVEAVEKRRSIHEYEQRLVDEEVLRNIFLTAAWAPTHRMKEPWNIHLYQEHGREHYAEAVLDSYERQGFFEGYDEEKSRQLKKGIGDFLLQIPHHALIYMPRDEDERKFEEDYAAVCAYIQNVQLLAWEAGVGILWTTSPYLHDPAFAEAVGLDPAVYKLVSVLQMGYPKRIPRAKQRTDIMDKMQVIRT</sequence>
<dbReference type="InterPro" id="IPR026021">
    <property type="entry name" value="YdjA-like"/>
</dbReference>
<dbReference type="Proteomes" id="UP000460949">
    <property type="component" value="Unassembled WGS sequence"/>
</dbReference>